<proteinExistence type="predicted"/>
<dbReference type="Proteomes" id="UP000805841">
    <property type="component" value="Unassembled WGS sequence"/>
</dbReference>
<comment type="caution">
    <text evidence="3">The sequence shown here is derived from an EMBL/GenBank/DDBJ whole genome shotgun (WGS) entry which is preliminary data.</text>
</comment>
<dbReference type="EMBL" id="JAAOCA010000033">
    <property type="protein sequence ID" value="MBD1601301.1"/>
    <property type="molecule type" value="Genomic_DNA"/>
</dbReference>
<dbReference type="Pfam" id="PF01266">
    <property type="entry name" value="DAO"/>
    <property type="match status" value="1"/>
</dbReference>
<feature type="domain" description="FAD dependent oxidoreductase" evidence="2">
    <location>
        <begin position="31"/>
        <end position="382"/>
    </location>
</feature>
<accession>A0ABR7Z6Z5</accession>
<dbReference type="InterPro" id="IPR036188">
    <property type="entry name" value="FAD/NAD-bd_sf"/>
</dbReference>
<evidence type="ECO:0000313" key="3">
    <source>
        <dbReference type="EMBL" id="MBD1601301.1"/>
    </source>
</evidence>
<keyword evidence="4" id="KW-1185">Reference proteome</keyword>
<keyword evidence="1" id="KW-0560">Oxidoreductase</keyword>
<gene>
    <name evidence="3" type="ORF">HAQ05_21730</name>
</gene>
<dbReference type="Gene3D" id="3.30.9.10">
    <property type="entry name" value="D-Amino Acid Oxidase, subunit A, domain 2"/>
    <property type="match status" value="1"/>
</dbReference>
<evidence type="ECO:0000256" key="1">
    <source>
        <dbReference type="ARBA" id="ARBA00023002"/>
    </source>
</evidence>
<dbReference type="SUPFAM" id="SSF51905">
    <property type="entry name" value="FAD/NAD(P)-binding domain"/>
    <property type="match status" value="1"/>
</dbReference>
<name>A0ABR7Z6Z5_9PSED</name>
<dbReference type="Gene3D" id="3.50.50.60">
    <property type="entry name" value="FAD/NAD(P)-binding domain"/>
    <property type="match status" value="1"/>
</dbReference>
<dbReference type="PANTHER" id="PTHR13847">
    <property type="entry name" value="SARCOSINE DEHYDROGENASE-RELATED"/>
    <property type="match status" value="1"/>
</dbReference>
<dbReference type="InterPro" id="IPR006076">
    <property type="entry name" value="FAD-dep_OxRdtase"/>
</dbReference>
<sequence>MDSVGLANTVYRETAAELTLAAPLEGAHRIDFAVVGAGITGLSTALHLAEAGHQVAVLEAHEPGWGASGRNGGQLNPGLKYDPDDIVRQFGAALGTRMVEFGWSSTEFTLALIQRLGIDCDARQNGTLRAAPNAHAGRSINRTLEQSARWGMPVEALGPAAMAELTGTDRYGCGLLDRRGGDLNPLKYVRGLAHAVANAGGHIFPHSQALSLKRLGDGWDIRTGGGRVLASQVLIATNGYTGALWPGLAQSLVPVYSAIAATEPLPPALAAGILPGRQVAFETGRITVYYRIDSQGRLLMGGRGPMRPIHSPAPLDNLTGYARALWPQLSHVQWTHGWNGQVAITPDHHLHVHEPAPGLTACVGYNGRGVALATAMGKVLAEHMAGADRDQFPMPFSPIKPMRFHRFWPVGVQLAIVSGRVKDRLGF</sequence>
<dbReference type="RefSeq" id="WP_190424449.1">
    <property type="nucleotide sequence ID" value="NZ_JAAOCA010000033.1"/>
</dbReference>
<organism evidence="3 4">
    <name type="scientific">Pseudomonas typographi</name>
    <dbReference type="NCBI Taxonomy" id="2715964"/>
    <lineage>
        <taxon>Bacteria</taxon>
        <taxon>Pseudomonadati</taxon>
        <taxon>Pseudomonadota</taxon>
        <taxon>Gammaproteobacteria</taxon>
        <taxon>Pseudomonadales</taxon>
        <taxon>Pseudomonadaceae</taxon>
        <taxon>Pseudomonas</taxon>
    </lineage>
</organism>
<dbReference type="PANTHER" id="PTHR13847:SF281">
    <property type="entry name" value="FAD DEPENDENT OXIDOREDUCTASE DOMAIN-CONTAINING PROTEIN"/>
    <property type="match status" value="1"/>
</dbReference>
<reference evidence="3 4" key="1">
    <citation type="journal article" date="2020" name="Insects">
        <title>Bacteria Belonging to Pseudomonas typographi sp. nov. from the Bark Beetle Ips typographus Have Genomic Potential to Aid in the Host Ecology.</title>
        <authorList>
            <person name="Peral-Aranega E."/>
            <person name="Saati-Santamaria Z."/>
            <person name="Kolarik M."/>
            <person name="Rivas R."/>
            <person name="Garcia-Fraile P."/>
        </authorList>
    </citation>
    <scope>NUCLEOTIDE SEQUENCE [LARGE SCALE GENOMIC DNA]</scope>
    <source>
        <strain evidence="3 4">CA3A</strain>
    </source>
</reference>
<evidence type="ECO:0000259" key="2">
    <source>
        <dbReference type="Pfam" id="PF01266"/>
    </source>
</evidence>
<protein>
    <submittedName>
        <fullName evidence="3">FAD-binding oxidoreductase</fullName>
    </submittedName>
</protein>
<evidence type="ECO:0000313" key="4">
    <source>
        <dbReference type="Proteomes" id="UP000805841"/>
    </source>
</evidence>